<dbReference type="Proteomes" id="UP000231644">
    <property type="component" value="Unassembled WGS sequence"/>
</dbReference>
<proteinExistence type="predicted"/>
<dbReference type="InterPro" id="IPR025110">
    <property type="entry name" value="AMP-bd_C"/>
</dbReference>
<dbReference type="Pfam" id="PF13193">
    <property type="entry name" value="AMP-binding_C"/>
    <property type="match status" value="1"/>
</dbReference>
<dbReference type="Pfam" id="PF00501">
    <property type="entry name" value="AMP-binding"/>
    <property type="match status" value="1"/>
</dbReference>
<feature type="domain" description="AMP-dependent synthetase/ligase" evidence="1">
    <location>
        <begin position="7"/>
        <end position="358"/>
    </location>
</feature>
<evidence type="ECO:0000313" key="3">
    <source>
        <dbReference type="EMBL" id="SFD15738.1"/>
    </source>
</evidence>
<feature type="domain" description="AMP-binding enzyme C-terminal" evidence="2">
    <location>
        <begin position="418"/>
        <end position="496"/>
    </location>
</feature>
<dbReference type="STRING" id="517719.SAMN05421762_3436"/>
<keyword evidence="4" id="KW-1185">Reference proteome</keyword>
<dbReference type="InterPro" id="IPR042099">
    <property type="entry name" value="ANL_N_sf"/>
</dbReference>
<dbReference type="PANTHER" id="PTHR24096">
    <property type="entry name" value="LONG-CHAIN-FATTY-ACID--COA LIGASE"/>
    <property type="match status" value="1"/>
</dbReference>
<accession>A0A1I1Q797</accession>
<evidence type="ECO:0000313" key="4">
    <source>
        <dbReference type="Proteomes" id="UP000231644"/>
    </source>
</evidence>
<dbReference type="InterPro" id="IPR045851">
    <property type="entry name" value="AMP-bd_C_sf"/>
</dbReference>
<dbReference type="OrthoDB" id="9803968at2"/>
<dbReference type="PANTHER" id="PTHR24096:SF323">
    <property type="entry name" value="BLR3536 PROTEIN"/>
    <property type="match status" value="1"/>
</dbReference>
<protein>
    <submittedName>
        <fullName evidence="3">Fatty-acyl-CoA synthase</fullName>
    </submittedName>
</protein>
<sequence>MKHPSAHARTHPDKIAYLMAETGDSLSFAQLDDLSNRGAQAFRALGLGQGDHIALLFENSLDFVGLTWAAQRAGLFYTAVSRHLSADEIAYIVGDCDAKVMILSAKYADCLGTLEAACSDVRFFVCGAGAPAGQDWLAYQTAQPATPIADEAAGADLLYSSGTTGRPKGITRSFTPQPIDTVIPGLMTVLCETMAGMDADTIYLSPAPLYHAAPLRTSMMAVMLGGTAIIMERFDAEEMLRLIEAHKVTHTQVVPTMFVRMLKLPEDVRAKYDVSTLQVAFHAAAPCPKDVKAAMIDWWGPILIEYYAGSEANGVTVTTSEDWAKYPGTVGKSMIGRIVVTDPDGNELPVGEIGNVYFDSGVEFQYRHDPEKTAKAYLRPGCSTIGDVGYVNADGFLFLTDRASYTIISGGVNIYPQETENLLVTHPDVADVAVFGVPCEEMGEEVKAVVQLEPGVPGTPEKAQELIDWCRERLSKIKSPKSVDFRDQLPRTPTGKLIKRKLKDEYWPAKPAA</sequence>
<dbReference type="InterPro" id="IPR000873">
    <property type="entry name" value="AMP-dep_synth/lig_dom"/>
</dbReference>
<evidence type="ECO:0000259" key="1">
    <source>
        <dbReference type="Pfam" id="PF00501"/>
    </source>
</evidence>
<organism evidence="3 4">
    <name type="scientific">Pseudooceanicola nitratireducens</name>
    <dbReference type="NCBI Taxonomy" id="517719"/>
    <lineage>
        <taxon>Bacteria</taxon>
        <taxon>Pseudomonadati</taxon>
        <taxon>Pseudomonadota</taxon>
        <taxon>Alphaproteobacteria</taxon>
        <taxon>Rhodobacterales</taxon>
        <taxon>Paracoccaceae</taxon>
        <taxon>Pseudooceanicola</taxon>
    </lineage>
</organism>
<reference evidence="3 4" key="1">
    <citation type="submission" date="2016-10" db="EMBL/GenBank/DDBJ databases">
        <authorList>
            <person name="de Groot N.N."/>
        </authorList>
    </citation>
    <scope>NUCLEOTIDE SEQUENCE [LARGE SCALE GENOMIC DNA]</scope>
    <source>
        <strain evidence="3 4">DSM 29619</strain>
    </source>
</reference>
<dbReference type="Gene3D" id="3.40.50.12780">
    <property type="entry name" value="N-terminal domain of ligase-like"/>
    <property type="match status" value="1"/>
</dbReference>
<name>A0A1I1Q797_9RHOB</name>
<dbReference type="AlphaFoldDB" id="A0A1I1Q797"/>
<gene>
    <name evidence="3" type="ORF">SAMN05421762_3436</name>
</gene>
<dbReference type="PROSITE" id="PS00455">
    <property type="entry name" value="AMP_BINDING"/>
    <property type="match status" value="1"/>
</dbReference>
<evidence type="ECO:0000259" key="2">
    <source>
        <dbReference type="Pfam" id="PF13193"/>
    </source>
</evidence>
<dbReference type="InterPro" id="IPR020845">
    <property type="entry name" value="AMP-binding_CS"/>
</dbReference>
<dbReference type="GO" id="GO:0016405">
    <property type="term" value="F:CoA-ligase activity"/>
    <property type="evidence" value="ECO:0007669"/>
    <property type="project" value="TreeGrafter"/>
</dbReference>
<dbReference type="RefSeq" id="WP_093454500.1">
    <property type="nucleotide sequence ID" value="NZ_FNZG01000005.1"/>
</dbReference>
<dbReference type="EMBL" id="FOLX01000002">
    <property type="protein sequence ID" value="SFD15738.1"/>
    <property type="molecule type" value="Genomic_DNA"/>
</dbReference>
<dbReference type="Gene3D" id="3.30.300.30">
    <property type="match status" value="1"/>
</dbReference>
<dbReference type="SUPFAM" id="SSF56801">
    <property type="entry name" value="Acetyl-CoA synthetase-like"/>
    <property type="match status" value="1"/>
</dbReference>